<evidence type="ECO:0000313" key="1">
    <source>
        <dbReference type="EMBL" id="VDM74981.1"/>
    </source>
</evidence>
<organism evidence="1 2">
    <name type="scientific">Strongylus vulgaris</name>
    <name type="common">Blood worm</name>
    <dbReference type="NCBI Taxonomy" id="40348"/>
    <lineage>
        <taxon>Eukaryota</taxon>
        <taxon>Metazoa</taxon>
        <taxon>Ecdysozoa</taxon>
        <taxon>Nematoda</taxon>
        <taxon>Chromadorea</taxon>
        <taxon>Rhabditida</taxon>
        <taxon>Rhabditina</taxon>
        <taxon>Rhabditomorpha</taxon>
        <taxon>Strongyloidea</taxon>
        <taxon>Strongylidae</taxon>
        <taxon>Strongylus</taxon>
    </lineage>
</organism>
<proteinExistence type="predicted"/>
<keyword evidence="2" id="KW-1185">Reference proteome</keyword>
<name>A0A3P7IQ13_STRVU</name>
<evidence type="ECO:0000313" key="2">
    <source>
        <dbReference type="Proteomes" id="UP000270094"/>
    </source>
</evidence>
<sequence>MPRTRNLERLSKATKDLLERRRALRLDPTASHLETGSQYRCRTALQEDLRKYRQSKLLEATQGRRSLKKYRRDLLDYRVPLTALLNEDGTRTLPDKRWIRSR</sequence>
<gene>
    <name evidence="1" type="ORF">SVUK_LOCUS9979</name>
</gene>
<dbReference type="AlphaFoldDB" id="A0A3P7IQ13"/>
<dbReference type="Proteomes" id="UP000270094">
    <property type="component" value="Unassembled WGS sequence"/>
</dbReference>
<accession>A0A3P7IQ13</accession>
<dbReference type="EMBL" id="UYYB01094803">
    <property type="protein sequence ID" value="VDM74981.1"/>
    <property type="molecule type" value="Genomic_DNA"/>
</dbReference>
<dbReference type="OrthoDB" id="5869208at2759"/>
<protein>
    <submittedName>
        <fullName evidence="1">Uncharacterized protein</fullName>
    </submittedName>
</protein>
<reference evidence="1 2" key="1">
    <citation type="submission" date="2018-11" db="EMBL/GenBank/DDBJ databases">
        <authorList>
            <consortium name="Pathogen Informatics"/>
        </authorList>
    </citation>
    <scope>NUCLEOTIDE SEQUENCE [LARGE SCALE GENOMIC DNA]</scope>
</reference>